<evidence type="ECO:0000313" key="2">
    <source>
        <dbReference type="EMBL" id="KAK2180573.1"/>
    </source>
</evidence>
<comment type="caution">
    <text evidence="2">The sequence shown here is derived from an EMBL/GenBank/DDBJ whole genome shotgun (WGS) entry which is preliminary data.</text>
</comment>
<sequence length="124" mass="13506">MLGATATTGLGVLIASVWIMSASLILFSFSILFWMSSVSKLRSLMQSVLCDFAMGVSSSSSSPEYVFRRALFRTLSSSELDVMSSMLWAFHTGSCPVGEPVNVFLRGEHLARTLSSLRGRNKLS</sequence>
<keyword evidence="3" id="KW-1185">Reference proteome</keyword>
<keyword evidence="1" id="KW-1133">Transmembrane helix</keyword>
<accession>A0AAD9KZI5</accession>
<reference evidence="2" key="1">
    <citation type="journal article" date="2023" name="Mol. Biol. Evol.">
        <title>Third-Generation Sequencing Reveals the Adaptive Role of the Epigenome in Three Deep-Sea Polychaetes.</title>
        <authorList>
            <person name="Perez M."/>
            <person name="Aroh O."/>
            <person name="Sun Y."/>
            <person name="Lan Y."/>
            <person name="Juniper S.K."/>
            <person name="Young C.R."/>
            <person name="Angers B."/>
            <person name="Qian P.Y."/>
        </authorList>
    </citation>
    <scope>NUCLEOTIDE SEQUENCE</scope>
    <source>
        <strain evidence="2">R07B-5</strain>
    </source>
</reference>
<keyword evidence="1" id="KW-0812">Transmembrane</keyword>
<protein>
    <submittedName>
        <fullName evidence="2">Uncharacterized protein</fullName>
    </submittedName>
</protein>
<proteinExistence type="predicted"/>
<feature type="transmembrane region" description="Helical" evidence="1">
    <location>
        <begin position="12"/>
        <end position="35"/>
    </location>
</feature>
<evidence type="ECO:0000313" key="3">
    <source>
        <dbReference type="Proteomes" id="UP001209878"/>
    </source>
</evidence>
<organism evidence="2 3">
    <name type="scientific">Ridgeia piscesae</name>
    <name type="common">Tubeworm</name>
    <dbReference type="NCBI Taxonomy" id="27915"/>
    <lineage>
        <taxon>Eukaryota</taxon>
        <taxon>Metazoa</taxon>
        <taxon>Spiralia</taxon>
        <taxon>Lophotrochozoa</taxon>
        <taxon>Annelida</taxon>
        <taxon>Polychaeta</taxon>
        <taxon>Sedentaria</taxon>
        <taxon>Canalipalpata</taxon>
        <taxon>Sabellida</taxon>
        <taxon>Siboglinidae</taxon>
        <taxon>Ridgeia</taxon>
    </lineage>
</organism>
<dbReference type="Proteomes" id="UP001209878">
    <property type="component" value="Unassembled WGS sequence"/>
</dbReference>
<name>A0AAD9KZI5_RIDPI</name>
<evidence type="ECO:0000256" key="1">
    <source>
        <dbReference type="SAM" id="Phobius"/>
    </source>
</evidence>
<gene>
    <name evidence="2" type="ORF">NP493_437g02020</name>
</gene>
<keyword evidence="1" id="KW-0472">Membrane</keyword>
<dbReference type="AlphaFoldDB" id="A0AAD9KZI5"/>
<dbReference type="EMBL" id="JAODUO010000437">
    <property type="protein sequence ID" value="KAK2180573.1"/>
    <property type="molecule type" value="Genomic_DNA"/>
</dbReference>